<feature type="domain" description="Acyl-CoA thioesterase-like N-terminal HotDog" evidence="1">
    <location>
        <begin position="8"/>
        <end position="90"/>
    </location>
</feature>
<evidence type="ECO:0000313" key="3">
    <source>
        <dbReference type="Proteomes" id="UP000325003"/>
    </source>
</evidence>
<name>A0A5B1L5V5_9ACTN</name>
<dbReference type="InterPro" id="IPR042171">
    <property type="entry name" value="Acyl-CoA_hotdog"/>
</dbReference>
<dbReference type="AlphaFoldDB" id="A0A5B1L5V5"/>
<dbReference type="Proteomes" id="UP000325003">
    <property type="component" value="Unassembled WGS sequence"/>
</dbReference>
<reference evidence="2 3" key="1">
    <citation type="submission" date="2019-09" db="EMBL/GenBank/DDBJ databases">
        <title>Nocardioides panacisoli sp. nov., isolated from the soil of a ginseng field.</title>
        <authorList>
            <person name="Cho C."/>
        </authorList>
    </citation>
    <scope>NUCLEOTIDE SEQUENCE [LARGE SCALE GENOMIC DNA]</scope>
    <source>
        <strain evidence="2 3">BN130099</strain>
    </source>
</reference>
<comment type="caution">
    <text evidence="2">The sequence shown here is derived from an EMBL/GenBank/DDBJ whole genome shotgun (WGS) entry which is preliminary data.</text>
</comment>
<proteinExistence type="predicted"/>
<dbReference type="Gene3D" id="2.40.160.210">
    <property type="entry name" value="Acyl-CoA thioesterase, double hotdog domain"/>
    <property type="match status" value="1"/>
</dbReference>
<evidence type="ECO:0000259" key="1">
    <source>
        <dbReference type="Pfam" id="PF13622"/>
    </source>
</evidence>
<dbReference type="SUPFAM" id="SSF54637">
    <property type="entry name" value="Thioesterase/thiol ester dehydrase-isomerase"/>
    <property type="match status" value="1"/>
</dbReference>
<protein>
    <submittedName>
        <fullName evidence="2">Thioesterase family protein</fullName>
    </submittedName>
</protein>
<accession>A0A5B1L5V5</accession>
<gene>
    <name evidence="2" type="ORF">F0U44_20075</name>
</gene>
<dbReference type="Pfam" id="PF13622">
    <property type="entry name" value="4HBT_3"/>
    <property type="match status" value="1"/>
</dbReference>
<reference evidence="2 3" key="2">
    <citation type="submission" date="2019-09" db="EMBL/GenBank/DDBJ databases">
        <authorList>
            <person name="Jin C."/>
        </authorList>
    </citation>
    <scope>NUCLEOTIDE SEQUENCE [LARGE SCALE GENOMIC DNA]</scope>
    <source>
        <strain evidence="2 3">BN130099</strain>
    </source>
</reference>
<dbReference type="EMBL" id="VUJV01000008">
    <property type="protein sequence ID" value="KAA1416023.1"/>
    <property type="molecule type" value="Genomic_DNA"/>
</dbReference>
<organism evidence="2 3">
    <name type="scientific">Nocardioides humilatus</name>
    <dbReference type="NCBI Taxonomy" id="2607660"/>
    <lineage>
        <taxon>Bacteria</taxon>
        <taxon>Bacillati</taxon>
        <taxon>Actinomycetota</taxon>
        <taxon>Actinomycetes</taxon>
        <taxon>Propionibacteriales</taxon>
        <taxon>Nocardioidaceae</taxon>
        <taxon>Nocardioides</taxon>
    </lineage>
</organism>
<dbReference type="InterPro" id="IPR029069">
    <property type="entry name" value="HotDog_dom_sf"/>
</dbReference>
<keyword evidence="3" id="KW-1185">Reference proteome</keyword>
<dbReference type="InterPro" id="IPR049449">
    <property type="entry name" value="TesB_ACOT8-like_N"/>
</dbReference>
<sequence length="263" mass="27632">MPLAQSLWSTEQIHGVAVSGLLARALERAVGAAGRDDLVPARYHVDLFRPARMEVTTTSAVVVREGPRLMLLDAVVEQSDGVVARATATFLKPSAEADGSVWSATDRPVPPPDDVAPTSGEHHVPFFASEQPWSNNFSEHQNPGRHQTWQTAMPIVVDENCTPFQAAASVADAASLVTNWGAAGVEHINTDISLTLARLPESTSLGLRALDHVAADGLAVGVAEVFDRRGPLGTATVAALVNTRRSVDLAGSGGDKPKGMPGV</sequence>
<evidence type="ECO:0000313" key="2">
    <source>
        <dbReference type="EMBL" id="KAA1416023.1"/>
    </source>
</evidence>